<dbReference type="RefSeq" id="XP_025355231.1">
    <property type="nucleotide sequence ID" value="XM_025502234.1"/>
</dbReference>
<name>A0A316VBB3_9BASI</name>
<dbReference type="InParanoid" id="A0A316VBB3"/>
<dbReference type="AlphaFoldDB" id="A0A316VBB3"/>
<dbReference type="Proteomes" id="UP000245771">
    <property type="component" value="Unassembled WGS sequence"/>
</dbReference>
<sequence length="79" mass="8946">MGRDQDPLGTKPDEQILQGKTASKYTDPCKKAAALSMKCLEDNMYDRTKCAYAFNNYRECKKQWIASRKQGGLPPQENA</sequence>
<keyword evidence="4" id="KW-1015">Disulfide bond</keyword>
<proteinExistence type="predicted"/>
<dbReference type="GO" id="GO:0005758">
    <property type="term" value="C:mitochondrial intermembrane space"/>
    <property type="evidence" value="ECO:0007669"/>
    <property type="project" value="UniProtKB-SubCell"/>
</dbReference>
<evidence type="ECO:0008006" key="8">
    <source>
        <dbReference type="Google" id="ProtNLM"/>
    </source>
</evidence>
<dbReference type="SUPFAM" id="SSF47072">
    <property type="entry name" value="Cysteine alpha-hairpin motif"/>
    <property type="match status" value="1"/>
</dbReference>
<evidence type="ECO:0000313" key="7">
    <source>
        <dbReference type="Proteomes" id="UP000245771"/>
    </source>
</evidence>
<dbReference type="PANTHER" id="PTHR46811:SF1">
    <property type="entry name" value="COILED-COIL-HELIX-COILED-COIL-HELIX DOMAIN-CONTAINING PROTEIN 7"/>
    <property type="match status" value="1"/>
</dbReference>
<gene>
    <name evidence="6" type="ORF">FA14DRAFT_35813</name>
</gene>
<dbReference type="STRING" id="1280837.A0A316VBB3"/>
<organism evidence="6 7">
    <name type="scientific">Meira miltonrushii</name>
    <dbReference type="NCBI Taxonomy" id="1280837"/>
    <lineage>
        <taxon>Eukaryota</taxon>
        <taxon>Fungi</taxon>
        <taxon>Dikarya</taxon>
        <taxon>Basidiomycota</taxon>
        <taxon>Ustilaginomycotina</taxon>
        <taxon>Exobasidiomycetes</taxon>
        <taxon>Exobasidiales</taxon>
        <taxon>Brachybasidiaceae</taxon>
        <taxon>Meira</taxon>
    </lineage>
</organism>
<accession>A0A316VBB3</accession>
<keyword evidence="7" id="KW-1185">Reference proteome</keyword>
<dbReference type="OrthoDB" id="9971592at2759"/>
<protein>
    <recommendedName>
        <fullName evidence="8">CHCH domain-containing protein</fullName>
    </recommendedName>
</protein>
<dbReference type="Gene3D" id="1.10.287.1130">
    <property type="entry name" value="CytochromE C oxidase copper chaperone"/>
    <property type="match status" value="1"/>
</dbReference>
<feature type="region of interest" description="Disordered" evidence="5">
    <location>
        <begin position="1"/>
        <end position="22"/>
    </location>
</feature>
<comment type="subcellular location">
    <subcellularLocation>
        <location evidence="2">Mitochondrion intermembrane space</location>
    </subcellularLocation>
</comment>
<keyword evidence="3" id="KW-0496">Mitochondrion</keyword>
<reference evidence="6 7" key="1">
    <citation type="journal article" date="2018" name="Mol. Biol. Evol.">
        <title>Broad Genomic Sampling Reveals a Smut Pathogenic Ancestry of the Fungal Clade Ustilaginomycotina.</title>
        <authorList>
            <person name="Kijpornyongpan T."/>
            <person name="Mondo S.J."/>
            <person name="Barry K."/>
            <person name="Sandor L."/>
            <person name="Lee J."/>
            <person name="Lipzen A."/>
            <person name="Pangilinan J."/>
            <person name="LaButti K."/>
            <person name="Hainaut M."/>
            <person name="Henrissat B."/>
            <person name="Grigoriev I.V."/>
            <person name="Spatafora J.W."/>
            <person name="Aime M.C."/>
        </authorList>
    </citation>
    <scope>NUCLEOTIDE SEQUENCE [LARGE SCALE GENOMIC DNA]</scope>
    <source>
        <strain evidence="6 7">MCA 3882</strain>
    </source>
</reference>
<dbReference type="GO" id="GO:0033108">
    <property type="term" value="P:mitochondrial respiratory chain complex assembly"/>
    <property type="evidence" value="ECO:0007669"/>
    <property type="project" value="TreeGrafter"/>
</dbReference>
<evidence type="ECO:0000256" key="2">
    <source>
        <dbReference type="ARBA" id="ARBA00004569"/>
    </source>
</evidence>
<feature type="compositionally biased region" description="Basic and acidic residues" evidence="5">
    <location>
        <begin position="1"/>
        <end position="14"/>
    </location>
</feature>
<dbReference type="PANTHER" id="PTHR46811">
    <property type="entry name" value="COILED-COIL-HELIX-COILED-COIL-HELIX DOMAIN-CONTAINING PROTEIN 7"/>
    <property type="match status" value="1"/>
</dbReference>
<evidence type="ECO:0000256" key="3">
    <source>
        <dbReference type="ARBA" id="ARBA00023128"/>
    </source>
</evidence>
<dbReference type="InterPro" id="IPR009069">
    <property type="entry name" value="Cys_alpha_HP_mot_SF"/>
</dbReference>
<evidence type="ECO:0000256" key="4">
    <source>
        <dbReference type="ARBA" id="ARBA00023157"/>
    </source>
</evidence>
<evidence type="ECO:0000256" key="1">
    <source>
        <dbReference type="ARBA" id="ARBA00003875"/>
    </source>
</evidence>
<dbReference type="InterPro" id="IPR051040">
    <property type="entry name" value="COX23"/>
</dbReference>
<evidence type="ECO:0000256" key="5">
    <source>
        <dbReference type="SAM" id="MobiDB-lite"/>
    </source>
</evidence>
<comment type="function">
    <text evidence="1">Required for the assembly of cytochrome c oxidase.</text>
</comment>
<dbReference type="EMBL" id="KZ819603">
    <property type="protein sequence ID" value="PWN34929.1"/>
    <property type="molecule type" value="Genomic_DNA"/>
</dbReference>
<dbReference type="GeneID" id="37024015"/>
<dbReference type="PROSITE" id="PS51808">
    <property type="entry name" value="CHCH"/>
    <property type="match status" value="1"/>
</dbReference>
<evidence type="ECO:0000313" key="6">
    <source>
        <dbReference type="EMBL" id="PWN34929.1"/>
    </source>
</evidence>